<feature type="domain" description="UvrD-like helicase C-terminal" evidence="17">
    <location>
        <begin position="459"/>
        <end position="771"/>
    </location>
</feature>
<keyword evidence="15" id="KW-0175">Coiled coil</keyword>
<evidence type="ECO:0000256" key="5">
    <source>
        <dbReference type="ARBA" id="ARBA00022806"/>
    </source>
</evidence>
<dbReference type="PANTHER" id="PTHR11070:SF48">
    <property type="entry name" value="ATP-DEPENDENT HELICASE_NUCLEASE SUBUNIT A"/>
    <property type="match status" value="1"/>
</dbReference>
<name>A0ABR9QXL8_9FIRM</name>
<dbReference type="InterPro" id="IPR011335">
    <property type="entry name" value="Restrct_endonuc-II-like"/>
</dbReference>
<keyword evidence="8" id="KW-0238">DNA-binding</keyword>
<evidence type="ECO:0000313" key="19">
    <source>
        <dbReference type="Proteomes" id="UP001516588"/>
    </source>
</evidence>
<evidence type="ECO:0000256" key="1">
    <source>
        <dbReference type="ARBA" id="ARBA00022722"/>
    </source>
</evidence>
<feature type="coiled-coil region" evidence="15">
    <location>
        <begin position="810"/>
        <end position="837"/>
    </location>
</feature>
<keyword evidence="10" id="KW-0413">Isomerase</keyword>
<dbReference type="Pfam" id="PF00580">
    <property type="entry name" value="UvrD-helicase"/>
    <property type="match status" value="1"/>
</dbReference>
<sequence length="1154" mass="133744">MKWTKRQEQAIKSRGKNLLVAAAAGSGKTAVLVERIIQLITEERIDVDKLLVVTFTKAAASEMKAKIAAALKKRIKNGDGDTAFYRRQLSMIGKASISTFHSFAISIIRKYFYVIDLDPSLKVADETQIGLLKIQIMDDLFEDCFEREDKNFINYLNRYGNVRDENNLKTNLINFYDKIMAMPKPFEWLSEAVEKIKKYEDYENTYAFELIKKSVLDDLSEMKRIKEEIVDVLMSAGADNMAAKQQEDYEKLEELCDLFTDESYDEAFDEIEKLKFTQLRATKDEKEAYSSVKDQVSILKDGLSDIFTELKKGYMKESFSDQFKKVVDTYEQTKETENLIVEFHNRFAGEKIDRGIMDFNDIEHFALNILENKEVASECRQKYEYIFIDEYQDSNYLQEAIIEKVKRDDNLFMVGDVKQSIYSFRQAEPQIFKDRYHEYSEVCENSEKIDLNMNFRSKPTIIDSINSVFENVMEDYDEDAALYAGVKAPEAYNLKTQLYIIDKSATDSELKNNLELEELKDLEKEALLAAKKIKSIVGTDIYDVKEERVRPLRYRDIVVLMRSFKNKGGAFAKILEKLDIPVYLSGDSGYFENIEVNLLLDLLKVIDNIHRDVPLLGVLYSPVFDFTIDELIEIKLESKDESFGRAFLNYAQRESEDYLTVKCRNTVMQLNQWKEKSAFEPLEEFVWDLMKESGIYLYAGTMRGGEQRRLNLRTFADQTAMYTSSRDNSLYGLLQYFDSIKKEKPMDVGQSSLLSEEDDTVQITTIHKSKGLEYPVVILPNLQNTWRKDEMTDVGMLHRDIGFGVTYIDIENKIAENTILQRLIKELNNDKSREEELRVLYVAMTRAKDILIMTGIVKDLSEYERKKCSGVGEAVSNLDVIFPNISRNYCDVKFVSEEYASDMIPSFDDNGHKNRRDNINIFKEKANASERTHISDVLEYNYPYEYMGNVKSKYTVSELNKDKSQISKEIAQMEYRKGIFKEDSEEYDNDKLLKGARLGTVYHTVMEEIDFEKAVKSGNEYISKAVDDLVERGIITEEEGAAVDKSKIVAFFESDIGKRAASANAVNKEESFIMNWYKEDTPTIVQGVIDCWFEEDDGIVVVDYKTNKNTEGIEELYREQMHLYSEALQRATSKRVKETWLYLFSENRGLKIDL</sequence>
<evidence type="ECO:0000256" key="8">
    <source>
        <dbReference type="ARBA" id="ARBA00023125"/>
    </source>
</evidence>
<evidence type="ECO:0000256" key="14">
    <source>
        <dbReference type="PROSITE-ProRule" id="PRU00560"/>
    </source>
</evidence>
<feature type="domain" description="UvrD-like helicase ATP-binding" evidence="16">
    <location>
        <begin position="1"/>
        <end position="458"/>
    </location>
</feature>
<evidence type="ECO:0000313" key="18">
    <source>
        <dbReference type="EMBL" id="MBE5035618.1"/>
    </source>
</evidence>
<keyword evidence="6" id="KW-0269">Exonuclease</keyword>
<evidence type="ECO:0000256" key="10">
    <source>
        <dbReference type="ARBA" id="ARBA00023235"/>
    </source>
</evidence>
<evidence type="ECO:0000256" key="15">
    <source>
        <dbReference type="SAM" id="Coils"/>
    </source>
</evidence>
<organism evidence="18 19">
    <name type="scientific">Gallibacter intestinalis</name>
    <dbReference type="NCBI Taxonomy" id="2779356"/>
    <lineage>
        <taxon>Bacteria</taxon>
        <taxon>Bacillati</taxon>
        <taxon>Bacillota</taxon>
        <taxon>Clostridia</taxon>
        <taxon>Eubacteriales</taxon>
        <taxon>Eubacteriaceae</taxon>
        <taxon>Gallibacter</taxon>
    </lineage>
</organism>
<keyword evidence="3" id="KW-0227">DNA damage</keyword>
<evidence type="ECO:0000256" key="2">
    <source>
        <dbReference type="ARBA" id="ARBA00022741"/>
    </source>
</evidence>
<dbReference type="InterPro" id="IPR014016">
    <property type="entry name" value="UvrD-like_ATP-bd"/>
</dbReference>
<evidence type="ECO:0000259" key="16">
    <source>
        <dbReference type="PROSITE" id="PS51198"/>
    </source>
</evidence>
<evidence type="ECO:0000256" key="13">
    <source>
        <dbReference type="ARBA" id="ARBA00048988"/>
    </source>
</evidence>
<feature type="binding site" evidence="14">
    <location>
        <begin position="22"/>
        <end position="29"/>
    </location>
    <ligand>
        <name>ATP</name>
        <dbReference type="ChEBI" id="CHEBI:30616"/>
    </ligand>
</feature>
<dbReference type="Gene3D" id="1.10.486.10">
    <property type="entry name" value="PCRA, domain 4"/>
    <property type="match status" value="1"/>
</dbReference>
<dbReference type="InterPro" id="IPR014152">
    <property type="entry name" value="AddA"/>
</dbReference>
<evidence type="ECO:0000256" key="6">
    <source>
        <dbReference type="ARBA" id="ARBA00022839"/>
    </source>
</evidence>
<protein>
    <recommendedName>
        <fullName evidence="12">DNA 3'-5' helicase</fullName>
        <ecNumber evidence="12">5.6.2.4</ecNumber>
    </recommendedName>
</protein>
<comment type="catalytic activity">
    <reaction evidence="11">
        <text>Couples ATP hydrolysis with the unwinding of duplex DNA by translocating in the 3'-5' direction.</text>
        <dbReference type="EC" id="5.6.2.4"/>
    </reaction>
</comment>
<evidence type="ECO:0000259" key="17">
    <source>
        <dbReference type="PROSITE" id="PS51217"/>
    </source>
</evidence>
<dbReference type="PROSITE" id="PS51198">
    <property type="entry name" value="UVRD_HELICASE_ATP_BIND"/>
    <property type="match status" value="1"/>
</dbReference>
<dbReference type="GO" id="GO:0004386">
    <property type="term" value="F:helicase activity"/>
    <property type="evidence" value="ECO:0007669"/>
    <property type="project" value="UniProtKB-KW"/>
</dbReference>
<dbReference type="InterPro" id="IPR000212">
    <property type="entry name" value="DNA_helicase_UvrD/REP"/>
</dbReference>
<gene>
    <name evidence="18" type="primary">addA</name>
    <name evidence="18" type="ORF">INF20_04890</name>
</gene>
<dbReference type="SUPFAM" id="SSF52540">
    <property type="entry name" value="P-loop containing nucleoside triphosphate hydrolases"/>
    <property type="match status" value="1"/>
</dbReference>
<evidence type="ECO:0000256" key="3">
    <source>
        <dbReference type="ARBA" id="ARBA00022763"/>
    </source>
</evidence>
<evidence type="ECO:0000256" key="11">
    <source>
        <dbReference type="ARBA" id="ARBA00034617"/>
    </source>
</evidence>
<keyword evidence="4 14" id="KW-0378">Hydrolase</keyword>
<keyword evidence="2 14" id="KW-0547">Nucleotide-binding</keyword>
<keyword evidence="9" id="KW-0234">DNA repair</keyword>
<dbReference type="CDD" id="cd17932">
    <property type="entry name" value="DEXQc_UvrD"/>
    <property type="match status" value="1"/>
</dbReference>
<reference evidence="18 19" key="1">
    <citation type="submission" date="2020-10" db="EMBL/GenBank/DDBJ databases">
        <title>ChiBAC.</title>
        <authorList>
            <person name="Zenner C."/>
            <person name="Hitch T.C.A."/>
            <person name="Clavel T."/>
        </authorList>
    </citation>
    <scope>NUCLEOTIDE SEQUENCE [LARGE SCALE GENOMIC DNA]</scope>
    <source>
        <strain evidence="18 19">DSM 108706</strain>
    </source>
</reference>
<dbReference type="PANTHER" id="PTHR11070">
    <property type="entry name" value="UVRD / RECB / PCRA DNA HELICASE FAMILY MEMBER"/>
    <property type="match status" value="1"/>
</dbReference>
<dbReference type="SUPFAM" id="SSF52980">
    <property type="entry name" value="Restriction endonuclease-like"/>
    <property type="match status" value="1"/>
</dbReference>
<dbReference type="NCBIfam" id="TIGR02785">
    <property type="entry name" value="addA_Gpos"/>
    <property type="match status" value="1"/>
</dbReference>
<keyword evidence="19" id="KW-1185">Reference proteome</keyword>
<keyword evidence="7 14" id="KW-0067">ATP-binding</keyword>
<dbReference type="PROSITE" id="PS51217">
    <property type="entry name" value="UVRD_HELICASE_CTER"/>
    <property type="match status" value="1"/>
</dbReference>
<dbReference type="Pfam" id="PF13361">
    <property type="entry name" value="UvrD_C"/>
    <property type="match status" value="1"/>
</dbReference>
<evidence type="ECO:0000256" key="4">
    <source>
        <dbReference type="ARBA" id="ARBA00022801"/>
    </source>
</evidence>
<evidence type="ECO:0000256" key="12">
    <source>
        <dbReference type="ARBA" id="ARBA00034808"/>
    </source>
</evidence>
<evidence type="ECO:0000256" key="7">
    <source>
        <dbReference type="ARBA" id="ARBA00022840"/>
    </source>
</evidence>
<dbReference type="InterPro" id="IPR014017">
    <property type="entry name" value="DNA_helicase_UvrD-like_C"/>
</dbReference>
<dbReference type="EC" id="5.6.2.4" evidence="12"/>
<dbReference type="InterPro" id="IPR027417">
    <property type="entry name" value="P-loop_NTPase"/>
</dbReference>
<dbReference type="RefSeq" id="WP_226385267.1">
    <property type="nucleotide sequence ID" value="NZ_JADCKA010000007.1"/>
</dbReference>
<comment type="catalytic activity">
    <reaction evidence="13">
        <text>ATP + H2O = ADP + phosphate + H(+)</text>
        <dbReference type="Rhea" id="RHEA:13065"/>
        <dbReference type="ChEBI" id="CHEBI:15377"/>
        <dbReference type="ChEBI" id="CHEBI:15378"/>
        <dbReference type="ChEBI" id="CHEBI:30616"/>
        <dbReference type="ChEBI" id="CHEBI:43474"/>
        <dbReference type="ChEBI" id="CHEBI:456216"/>
        <dbReference type="EC" id="5.6.2.4"/>
    </reaction>
</comment>
<dbReference type="InterPro" id="IPR011604">
    <property type="entry name" value="PDDEXK-like_dom_sf"/>
</dbReference>
<evidence type="ECO:0000256" key="9">
    <source>
        <dbReference type="ARBA" id="ARBA00023204"/>
    </source>
</evidence>
<dbReference type="Gene3D" id="3.90.320.10">
    <property type="match status" value="1"/>
</dbReference>
<accession>A0ABR9QXL8</accession>
<dbReference type="Proteomes" id="UP001516588">
    <property type="component" value="Unassembled WGS sequence"/>
</dbReference>
<dbReference type="EMBL" id="JADCKA010000007">
    <property type="protein sequence ID" value="MBE5035618.1"/>
    <property type="molecule type" value="Genomic_DNA"/>
</dbReference>
<dbReference type="Pfam" id="PF12705">
    <property type="entry name" value="PDDEXK_1"/>
    <property type="match status" value="1"/>
</dbReference>
<dbReference type="Gene3D" id="3.40.50.300">
    <property type="entry name" value="P-loop containing nucleotide triphosphate hydrolases"/>
    <property type="match status" value="4"/>
</dbReference>
<comment type="caution">
    <text evidence="18">The sequence shown here is derived from an EMBL/GenBank/DDBJ whole genome shotgun (WGS) entry which is preliminary data.</text>
</comment>
<keyword evidence="5 14" id="KW-0347">Helicase</keyword>
<keyword evidence="1" id="KW-0540">Nuclease</keyword>
<dbReference type="InterPro" id="IPR038726">
    <property type="entry name" value="PDDEXK_AddAB-type"/>
</dbReference>
<proteinExistence type="predicted"/>